<keyword evidence="1" id="KW-0732">Signal</keyword>
<feature type="chain" id="PRO_5047387177" evidence="1">
    <location>
        <begin position="31"/>
        <end position="99"/>
    </location>
</feature>
<feature type="domain" description="PE" evidence="2">
    <location>
        <begin position="4"/>
        <end position="94"/>
    </location>
</feature>
<sequence>MSYVITRPGLLTAAAGNLSTIGASMGAANAAVEGPTTQVVAPAADQVSALVATQFAAHGLAYQTVALIAGQIHEAFASALAIGGTAYAVTEATNIAVAS</sequence>
<evidence type="ECO:0000313" key="3">
    <source>
        <dbReference type="EMBL" id="ORA77036.1"/>
    </source>
</evidence>
<keyword evidence="4" id="KW-1185">Reference proteome</keyword>
<dbReference type="InterPro" id="IPR038332">
    <property type="entry name" value="PPE_sf"/>
</dbReference>
<organism evidence="3 4">
    <name type="scientific">Mycobacterium malmoense</name>
    <dbReference type="NCBI Taxonomy" id="1780"/>
    <lineage>
        <taxon>Bacteria</taxon>
        <taxon>Bacillati</taxon>
        <taxon>Actinomycetota</taxon>
        <taxon>Actinomycetes</taxon>
        <taxon>Mycobacteriales</taxon>
        <taxon>Mycobacteriaceae</taxon>
        <taxon>Mycobacterium</taxon>
    </lineage>
</organism>
<comment type="caution">
    <text evidence="3">The sequence shown here is derived from an EMBL/GenBank/DDBJ whole genome shotgun (WGS) entry which is preliminary data.</text>
</comment>
<dbReference type="RefSeq" id="WP_083013002.1">
    <property type="nucleotide sequence ID" value="NZ_CP060015.1"/>
</dbReference>
<dbReference type="InterPro" id="IPR000084">
    <property type="entry name" value="PE-PGRS_N"/>
</dbReference>
<name>A0ABX3SL77_MYCMA</name>
<dbReference type="SUPFAM" id="SSF140459">
    <property type="entry name" value="PE/PPE dimer-like"/>
    <property type="match status" value="1"/>
</dbReference>
<dbReference type="Pfam" id="PF00934">
    <property type="entry name" value="PE"/>
    <property type="match status" value="1"/>
</dbReference>
<evidence type="ECO:0000259" key="2">
    <source>
        <dbReference type="Pfam" id="PF00934"/>
    </source>
</evidence>
<evidence type="ECO:0000313" key="4">
    <source>
        <dbReference type="Proteomes" id="UP000243140"/>
    </source>
</evidence>
<gene>
    <name evidence="3" type="ORF">BST29_24155</name>
</gene>
<dbReference type="Proteomes" id="UP000243140">
    <property type="component" value="Unassembled WGS sequence"/>
</dbReference>
<evidence type="ECO:0000256" key="1">
    <source>
        <dbReference type="SAM" id="SignalP"/>
    </source>
</evidence>
<protein>
    <submittedName>
        <fullName evidence="3">PE family protein</fullName>
    </submittedName>
</protein>
<proteinExistence type="predicted"/>
<dbReference type="Gene3D" id="1.10.287.850">
    <property type="entry name" value="HP0062-like domain"/>
    <property type="match status" value="1"/>
</dbReference>
<feature type="signal peptide" evidence="1">
    <location>
        <begin position="1"/>
        <end position="30"/>
    </location>
</feature>
<accession>A0ABX3SL77</accession>
<reference evidence="3 4" key="1">
    <citation type="submission" date="2017-02" db="EMBL/GenBank/DDBJ databases">
        <title>The new phylogeny of genus Mycobacterium.</title>
        <authorList>
            <person name="Tortoli E."/>
            <person name="Trovato A."/>
            <person name="Cirillo D.M."/>
        </authorList>
    </citation>
    <scope>NUCLEOTIDE SEQUENCE [LARGE SCALE GENOMIC DNA]</scope>
    <source>
        <strain evidence="3 4">IP1130001</strain>
    </source>
</reference>
<dbReference type="EMBL" id="MVHV01000050">
    <property type="protein sequence ID" value="ORA77036.1"/>
    <property type="molecule type" value="Genomic_DNA"/>
</dbReference>